<evidence type="ECO:0000256" key="8">
    <source>
        <dbReference type="ARBA" id="ARBA00022755"/>
    </source>
</evidence>
<organism evidence="17 18">
    <name type="scientific">Candidatus Roizmanbacteria bacterium CG23_combo_of_CG06-09_8_20_14_all_35_49</name>
    <dbReference type="NCBI Taxonomy" id="1974863"/>
    <lineage>
        <taxon>Bacteria</taxon>
        <taxon>Candidatus Roizmaniibacteriota</taxon>
    </lineage>
</organism>
<dbReference type="PANTHER" id="PTHR43472:SF1">
    <property type="entry name" value="PHOSPHORIBOSYLAMINE--GLYCINE LIGASE, CHLOROPLASTIC"/>
    <property type="match status" value="1"/>
</dbReference>
<evidence type="ECO:0000256" key="11">
    <source>
        <dbReference type="ARBA" id="ARBA00038345"/>
    </source>
</evidence>
<dbReference type="Pfam" id="PF02843">
    <property type="entry name" value="GARS_C"/>
    <property type="match status" value="1"/>
</dbReference>
<keyword evidence="10" id="KW-0464">Manganese</keyword>
<proteinExistence type="inferred from homology"/>
<dbReference type="Gene3D" id="3.30.1490.20">
    <property type="entry name" value="ATP-grasp fold, A domain"/>
    <property type="match status" value="1"/>
</dbReference>
<dbReference type="GO" id="GO:0009113">
    <property type="term" value="P:purine nucleobase biosynthetic process"/>
    <property type="evidence" value="ECO:0007669"/>
    <property type="project" value="InterPro"/>
</dbReference>
<keyword evidence="7 15" id="KW-0547">Nucleotide-binding</keyword>
<gene>
    <name evidence="14" type="primary">purD</name>
    <name evidence="17" type="ORF">COX47_00070</name>
</gene>
<evidence type="ECO:0000256" key="14">
    <source>
        <dbReference type="HAMAP-Rule" id="MF_00138"/>
    </source>
</evidence>
<comment type="cofactor">
    <cofactor evidence="1">
        <name>Mn(2+)</name>
        <dbReference type="ChEBI" id="CHEBI:29035"/>
    </cofactor>
</comment>
<dbReference type="InterPro" id="IPR000115">
    <property type="entry name" value="PRibGlycinamide_synth"/>
</dbReference>
<dbReference type="Gene3D" id="3.30.470.20">
    <property type="entry name" value="ATP-grasp fold, B domain"/>
    <property type="match status" value="1"/>
</dbReference>
<evidence type="ECO:0000256" key="3">
    <source>
        <dbReference type="ARBA" id="ARBA00005174"/>
    </source>
</evidence>
<comment type="catalytic activity">
    <reaction evidence="14">
        <text>5-phospho-beta-D-ribosylamine + glycine + ATP = N(1)-(5-phospho-beta-D-ribosyl)glycinamide + ADP + phosphate + H(+)</text>
        <dbReference type="Rhea" id="RHEA:17453"/>
        <dbReference type="ChEBI" id="CHEBI:15378"/>
        <dbReference type="ChEBI" id="CHEBI:30616"/>
        <dbReference type="ChEBI" id="CHEBI:43474"/>
        <dbReference type="ChEBI" id="CHEBI:57305"/>
        <dbReference type="ChEBI" id="CHEBI:58681"/>
        <dbReference type="ChEBI" id="CHEBI:143788"/>
        <dbReference type="ChEBI" id="CHEBI:456216"/>
        <dbReference type="EC" id="6.3.4.13"/>
    </reaction>
</comment>
<dbReference type="InterPro" id="IPR011761">
    <property type="entry name" value="ATP-grasp"/>
</dbReference>
<sequence>MKENTILIIGSGGREHALGWKLKQSSNVSQIFFAPGNAGTNQIGKNINIQSENINDLLKFAQENKIDLTLVGPEAPLVLGIVDLFKKNGLKIIGPSKKASLIEASKIFAKQLMKKYHIPSADFMYFADFNQAKKYLLCAKYPLVIKADGLCAGKGVMVCKNKKQAIKFLKQLMVNRIFGQSANRIVIEECLTGQEVSFMVVTDGKNFLSFLPSQDHKRLKDKDLGPNTGGMGAYAPVPFVNKKLIKEIEKNIIAPTISALAKENCLYQGILYPGIILTANGPKVLEFNCRFGDPETQPLMMMLKSNLLSILLSIIKGSVNEQKLFFKSGASVCVVLASGGYPEDYKKGEEIYGLNKIKDKNLVVFQAGTKEENRKVVANGGRVLGITSYGKNIKEAIKKVYQVIGKQGVWFNKMTYRKDIAQKAFLKKI</sequence>
<dbReference type="SUPFAM" id="SSF51246">
    <property type="entry name" value="Rudiment single hybrid motif"/>
    <property type="match status" value="1"/>
</dbReference>
<dbReference type="PANTHER" id="PTHR43472">
    <property type="entry name" value="PHOSPHORIBOSYLAMINE--GLYCINE LIGASE"/>
    <property type="match status" value="1"/>
</dbReference>
<evidence type="ECO:0000256" key="5">
    <source>
        <dbReference type="ARBA" id="ARBA00022598"/>
    </source>
</evidence>
<dbReference type="InterPro" id="IPR020559">
    <property type="entry name" value="PRibGlycinamide_synth_CS"/>
</dbReference>
<dbReference type="NCBIfam" id="TIGR00877">
    <property type="entry name" value="purD"/>
    <property type="match status" value="1"/>
</dbReference>
<dbReference type="FunFam" id="3.90.600.10:FF:000001">
    <property type="entry name" value="Trifunctional purine biosynthetic protein adenosine-3"/>
    <property type="match status" value="1"/>
</dbReference>
<keyword evidence="9 15" id="KW-0067">ATP-binding</keyword>
<evidence type="ECO:0000256" key="2">
    <source>
        <dbReference type="ARBA" id="ARBA00001946"/>
    </source>
</evidence>
<evidence type="ECO:0000256" key="1">
    <source>
        <dbReference type="ARBA" id="ARBA00001936"/>
    </source>
</evidence>
<evidence type="ECO:0000256" key="9">
    <source>
        <dbReference type="ARBA" id="ARBA00022840"/>
    </source>
</evidence>
<keyword evidence="8 14" id="KW-0658">Purine biosynthesis</keyword>
<dbReference type="InterPro" id="IPR013815">
    <property type="entry name" value="ATP_grasp_subdomain_1"/>
</dbReference>
<evidence type="ECO:0000256" key="4">
    <source>
        <dbReference type="ARBA" id="ARBA00013255"/>
    </source>
</evidence>
<dbReference type="UniPathway" id="UPA00074">
    <property type="reaction ID" value="UER00125"/>
</dbReference>
<evidence type="ECO:0000256" key="12">
    <source>
        <dbReference type="ARBA" id="ARBA00042242"/>
    </source>
</evidence>
<dbReference type="InterPro" id="IPR037123">
    <property type="entry name" value="PRibGlycinamide_synth_C_sf"/>
</dbReference>
<dbReference type="InterPro" id="IPR016185">
    <property type="entry name" value="PreATP-grasp_dom_sf"/>
</dbReference>
<dbReference type="AlphaFoldDB" id="A0A2G9Y827"/>
<evidence type="ECO:0000256" key="15">
    <source>
        <dbReference type="PROSITE-ProRule" id="PRU00409"/>
    </source>
</evidence>
<dbReference type="Pfam" id="PF01071">
    <property type="entry name" value="GARS_A"/>
    <property type="match status" value="1"/>
</dbReference>
<dbReference type="SMART" id="SM01210">
    <property type="entry name" value="GARS_C"/>
    <property type="match status" value="1"/>
</dbReference>
<dbReference type="FunFam" id="3.40.50.20:FF:000006">
    <property type="entry name" value="Phosphoribosylamine--glycine ligase, chloroplastic"/>
    <property type="match status" value="1"/>
</dbReference>
<evidence type="ECO:0000313" key="18">
    <source>
        <dbReference type="Proteomes" id="UP000231025"/>
    </source>
</evidence>
<comment type="caution">
    <text evidence="17">The sequence shown here is derived from an EMBL/GenBank/DDBJ whole genome shotgun (WGS) entry which is preliminary data.</text>
</comment>
<keyword evidence="6" id="KW-0479">Metal-binding</keyword>
<keyword evidence="5 14" id="KW-0436">Ligase</keyword>
<dbReference type="EC" id="6.3.4.13" evidence="4 14"/>
<dbReference type="SUPFAM" id="SSF52440">
    <property type="entry name" value="PreATP-grasp domain"/>
    <property type="match status" value="1"/>
</dbReference>
<dbReference type="PROSITE" id="PS50975">
    <property type="entry name" value="ATP_GRASP"/>
    <property type="match status" value="1"/>
</dbReference>
<evidence type="ECO:0000256" key="13">
    <source>
        <dbReference type="ARBA" id="ARBA00042864"/>
    </source>
</evidence>
<protein>
    <recommendedName>
        <fullName evidence="4 14">Phosphoribosylamine--glycine ligase</fullName>
        <ecNumber evidence="4 14">6.3.4.13</ecNumber>
    </recommendedName>
    <alternativeName>
        <fullName evidence="14">GARS</fullName>
    </alternativeName>
    <alternativeName>
        <fullName evidence="12 14">Glycinamide ribonucleotide synthetase</fullName>
    </alternativeName>
    <alternativeName>
        <fullName evidence="13 14">Phosphoribosylglycinamide synthetase</fullName>
    </alternativeName>
</protein>
<dbReference type="InterPro" id="IPR011054">
    <property type="entry name" value="Rudment_hybrid_motif"/>
</dbReference>
<comment type="similarity">
    <text evidence="11 14">Belongs to the GARS family.</text>
</comment>
<dbReference type="SUPFAM" id="SSF56059">
    <property type="entry name" value="Glutathione synthetase ATP-binding domain-like"/>
    <property type="match status" value="1"/>
</dbReference>
<accession>A0A2G9Y827</accession>
<dbReference type="PROSITE" id="PS00184">
    <property type="entry name" value="GARS"/>
    <property type="match status" value="1"/>
</dbReference>
<dbReference type="GO" id="GO:0005524">
    <property type="term" value="F:ATP binding"/>
    <property type="evidence" value="ECO:0007669"/>
    <property type="project" value="UniProtKB-UniRule"/>
</dbReference>
<dbReference type="InterPro" id="IPR020562">
    <property type="entry name" value="PRibGlycinamide_synth_N"/>
</dbReference>
<evidence type="ECO:0000313" key="17">
    <source>
        <dbReference type="EMBL" id="PIP15380.1"/>
    </source>
</evidence>
<dbReference type="InterPro" id="IPR020561">
    <property type="entry name" value="PRibGlycinamid_synth_ATP-grasp"/>
</dbReference>
<dbReference type="Gene3D" id="3.40.50.20">
    <property type="match status" value="1"/>
</dbReference>
<dbReference type="SMART" id="SM01209">
    <property type="entry name" value="GARS_A"/>
    <property type="match status" value="1"/>
</dbReference>
<evidence type="ECO:0000256" key="10">
    <source>
        <dbReference type="ARBA" id="ARBA00023211"/>
    </source>
</evidence>
<evidence type="ECO:0000256" key="6">
    <source>
        <dbReference type="ARBA" id="ARBA00022723"/>
    </source>
</evidence>
<dbReference type="InterPro" id="IPR020560">
    <property type="entry name" value="PRibGlycinamide_synth_C-dom"/>
</dbReference>
<comment type="cofactor">
    <cofactor evidence="2">
        <name>Mg(2+)</name>
        <dbReference type="ChEBI" id="CHEBI:18420"/>
    </cofactor>
</comment>
<dbReference type="HAMAP" id="MF_00138">
    <property type="entry name" value="GARS"/>
    <property type="match status" value="1"/>
</dbReference>
<comment type="pathway">
    <text evidence="3 14">Purine metabolism; IMP biosynthesis via de novo pathway; N(1)-(5-phospho-D-ribosyl)glycinamide from 5-phospho-alpha-D-ribose 1-diphosphate: step 2/2.</text>
</comment>
<dbReference type="Pfam" id="PF02844">
    <property type="entry name" value="GARS_N"/>
    <property type="match status" value="1"/>
</dbReference>
<evidence type="ECO:0000259" key="16">
    <source>
        <dbReference type="PROSITE" id="PS50975"/>
    </source>
</evidence>
<dbReference type="GO" id="GO:0006189">
    <property type="term" value="P:'de novo' IMP biosynthetic process"/>
    <property type="evidence" value="ECO:0007669"/>
    <property type="project" value="UniProtKB-UniRule"/>
</dbReference>
<dbReference type="GO" id="GO:0004637">
    <property type="term" value="F:phosphoribosylamine-glycine ligase activity"/>
    <property type="evidence" value="ECO:0007669"/>
    <property type="project" value="UniProtKB-UniRule"/>
</dbReference>
<dbReference type="EMBL" id="PCRE01000001">
    <property type="protein sequence ID" value="PIP15380.1"/>
    <property type="molecule type" value="Genomic_DNA"/>
</dbReference>
<dbReference type="GO" id="GO:0046872">
    <property type="term" value="F:metal ion binding"/>
    <property type="evidence" value="ECO:0007669"/>
    <property type="project" value="UniProtKB-KW"/>
</dbReference>
<name>A0A2G9Y827_9BACT</name>
<feature type="domain" description="ATP-grasp" evidence="16">
    <location>
        <begin position="110"/>
        <end position="316"/>
    </location>
</feature>
<reference evidence="17 18" key="1">
    <citation type="submission" date="2017-09" db="EMBL/GenBank/DDBJ databases">
        <title>Depth-based differentiation of microbial function through sediment-hosted aquifers and enrichment of novel symbionts in the deep terrestrial subsurface.</title>
        <authorList>
            <person name="Probst A.J."/>
            <person name="Ladd B."/>
            <person name="Jarett J.K."/>
            <person name="Geller-Mcgrath D.E."/>
            <person name="Sieber C.M."/>
            <person name="Emerson J.B."/>
            <person name="Anantharaman K."/>
            <person name="Thomas B.C."/>
            <person name="Malmstrom R."/>
            <person name="Stieglmeier M."/>
            <person name="Klingl A."/>
            <person name="Woyke T."/>
            <person name="Ryan C.M."/>
            <person name="Banfield J.F."/>
        </authorList>
    </citation>
    <scope>NUCLEOTIDE SEQUENCE [LARGE SCALE GENOMIC DNA]</scope>
    <source>
        <strain evidence="17">CG23_combo_of_CG06-09_8_20_14_all_35_49</strain>
    </source>
</reference>
<dbReference type="Gene3D" id="3.90.600.10">
    <property type="entry name" value="Phosphoribosylglycinamide synthetase, C-terminal domain"/>
    <property type="match status" value="1"/>
</dbReference>
<dbReference type="Proteomes" id="UP000231025">
    <property type="component" value="Unassembled WGS sequence"/>
</dbReference>
<evidence type="ECO:0000256" key="7">
    <source>
        <dbReference type="ARBA" id="ARBA00022741"/>
    </source>
</evidence>